<dbReference type="AlphaFoldDB" id="A0A1X7L7H3"/>
<dbReference type="RefSeq" id="WP_085474389.1">
    <property type="nucleotide sequence ID" value="NZ_CP038029.1"/>
</dbReference>
<dbReference type="NCBIfam" id="TIGR01200">
    <property type="entry name" value="GLPGLI"/>
    <property type="match status" value="1"/>
</dbReference>
<dbReference type="InterPro" id="IPR005901">
    <property type="entry name" value="GLPGLI"/>
</dbReference>
<sequence length="264" mass="30276">MNLKSIIVTVVAVCVLQLVQAQYAHFGRTGVITFDKTMYMKNIVAKKFIDKADERSRGQFEQMLPSIPENVVLKKTLKFTPEETYFEPLKGAEIEPRTRQYMMMFALDFDAQTLSSLSDRSYKRFNDIVGDKVIIQDTMKRITWRMTDEYREIAGYNCRRANGLTPDSIYVVAYYANELPVSGGPESINGLPGMILGLVVPSQHVSYFANKVELSNQVVMDKKVFENKKTKVMSRQQIAELFTSTMSNWLNKETLKYIIELSLL</sequence>
<organism evidence="1 2">
    <name type="scientific">Sphingobacterium psychroaquaticum</name>
    <dbReference type="NCBI Taxonomy" id="561061"/>
    <lineage>
        <taxon>Bacteria</taxon>
        <taxon>Pseudomonadati</taxon>
        <taxon>Bacteroidota</taxon>
        <taxon>Sphingobacteriia</taxon>
        <taxon>Sphingobacteriales</taxon>
        <taxon>Sphingobacteriaceae</taxon>
        <taxon>Sphingobacterium</taxon>
    </lineage>
</organism>
<dbReference type="STRING" id="561061.SAMN05660862_3707"/>
<dbReference type="EMBL" id="FXAU01000008">
    <property type="protein sequence ID" value="SMG49811.1"/>
    <property type="molecule type" value="Genomic_DNA"/>
</dbReference>
<dbReference type="OrthoDB" id="1440774at2"/>
<proteinExistence type="predicted"/>
<accession>A0A1X7L7H3</accession>
<evidence type="ECO:0000313" key="1">
    <source>
        <dbReference type="EMBL" id="SMG49811.1"/>
    </source>
</evidence>
<dbReference type="Pfam" id="PF09697">
    <property type="entry name" value="Porph_ging"/>
    <property type="match status" value="1"/>
</dbReference>
<name>A0A1X7L7H3_9SPHI</name>
<dbReference type="Proteomes" id="UP000192980">
    <property type="component" value="Unassembled WGS sequence"/>
</dbReference>
<protein>
    <submittedName>
        <fullName evidence="1">GLPGLI family protein</fullName>
    </submittedName>
</protein>
<keyword evidence="2" id="KW-1185">Reference proteome</keyword>
<evidence type="ECO:0000313" key="2">
    <source>
        <dbReference type="Proteomes" id="UP000192980"/>
    </source>
</evidence>
<gene>
    <name evidence="1" type="ORF">SAMN05660862_3707</name>
</gene>
<reference evidence="1 2" key="1">
    <citation type="submission" date="2017-04" db="EMBL/GenBank/DDBJ databases">
        <authorList>
            <person name="Afonso C.L."/>
            <person name="Miller P.J."/>
            <person name="Scott M.A."/>
            <person name="Spackman E."/>
            <person name="Goraichik I."/>
            <person name="Dimitrov K.M."/>
            <person name="Suarez D.L."/>
            <person name="Swayne D.E."/>
        </authorList>
    </citation>
    <scope>NUCLEOTIDE SEQUENCE [LARGE SCALE GENOMIC DNA]</scope>
    <source>
        <strain evidence="1 2">DSM 22418</strain>
    </source>
</reference>